<evidence type="ECO:0000313" key="3">
    <source>
        <dbReference type="EMBL" id="KPV54194.1"/>
    </source>
</evidence>
<dbReference type="EMBL" id="LJCR01000095">
    <property type="protein sequence ID" value="KPV54194.1"/>
    <property type="molecule type" value="Genomic_DNA"/>
</dbReference>
<evidence type="ECO:0000259" key="2">
    <source>
        <dbReference type="Pfam" id="PF07811"/>
    </source>
</evidence>
<dbReference type="Pfam" id="PF07811">
    <property type="entry name" value="TadE"/>
    <property type="match status" value="1"/>
</dbReference>
<dbReference type="Proteomes" id="UP000050509">
    <property type="component" value="Unassembled WGS sequence"/>
</dbReference>
<gene>
    <name evidence="3" type="ORF">SE17_05205</name>
</gene>
<protein>
    <recommendedName>
        <fullName evidence="2">TadE-like domain-containing protein</fullName>
    </recommendedName>
</protein>
<keyword evidence="1" id="KW-0472">Membrane</keyword>
<keyword evidence="1" id="KW-1133">Transmembrane helix</keyword>
<accession>A0A0P9FBW5</accession>
<feature type="domain" description="TadE-like" evidence="2">
    <location>
        <begin position="34"/>
        <end position="68"/>
    </location>
</feature>
<evidence type="ECO:0000313" key="4">
    <source>
        <dbReference type="Proteomes" id="UP000050509"/>
    </source>
</evidence>
<keyword evidence="4" id="KW-1185">Reference proteome</keyword>
<feature type="transmembrane region" description="Helical" evidence="1">
    <location>
        <begin position="41"/>
        <end position="62"/>
    </location>
</feature>
<dbReference type="InterPro" id="IPR012495">
    <property type="entry name" value="TadE-like_dom"/>
</dbReference>
<proteinExistence type="predicted"/>
<name>A0A0P9FBW5_9CHLR</name>
<feature type="non-terminal residue" evidence="3">
    <location>
        <position position="68"/>
    </location>
</feature>
<organism evidence="3 4">
    <name type="scientific">Kouleothrix aurantiaca</name>
    <dbReference type="NCBI Taxonomy" id="186479"/>
    <lineage>
        <taxon>Bacteria</taxon>
        <taxon>Bacillati</taxon>
        <taxon>Chloroflexota</taxon>
        <taxon>Chloroflexia</taxon>
        <taxon>Chloroflexales</taxon>
        <taxon>Roseiflexineae</taxon>
        <taxon>Roseiflexaceae</taxon>
        <taxon>Kouleothrix</taxon>
    </lineage>
</organism>
<reference evidence="3 4" key="1">
    <citation type="submission" date="2015-09" db="EMBL/GenBank/DDBJ databases">
        <title>Draft genome sequence of Kouleothrix aurantiaca JCM 19913.</title>
        <authorList>
            <person name="Hemp J."/>
        </authorList>
    </citation>
    <scope>NUCLEOTIDE SEQUENCE [LARGE SCALE GENOMIC DNA]</scope>
    <source>
        <strain evidence="3 4">COM-B</strain>
    </source>
</reference>
<keyword evidence="1" id="KW-0812">Transmembrane</keyword>
<evidence type="ECO:0000256" key="1">
    <source>
        <dbReference type="SAM" id="Phobius"/>
    </source>
</evidence>
<sequence>MWKRRHNLLAALLRAERRGGRRGETAVASASRPGQSLVEFALVLGVLLLIILGGIDAVQILMTQYTVN</sequence>
<comment type="caution">
    <text evidence="3">The sequence shown here is derived from an EMBL/GenBank/DDBJ whole genome shotgun (WGS) entry which is preliminary data.</text>
</comment>
<dbReference type="AlphaFoldDB" id="A0A0P9FBW5"/>